<comment type="caution">
    <text evidence="2">The sequence shown here is derived from an EMBL/GenBank/DDBJ whole genome shotgun (WGS) entry which is preliminary data.</text>
</comment>
<evidence type="ECO:0000313" key="2">
    <source>
        <dbReference type="EMBL" id="MDF8265008.1"/>
    </source>
</evidence>
<dbReference type="EMBL" id="JAROAV010000031">
    <property type="protein sequence ID" value="MDF8265008.1"/>
    <property type="molecule type" value="Genomic_DNA"/>
</dbReference>
<evidence type="ECO:0000313" key="3">
    <source>
        <dbReference type="Proteomes" id="UP001528912"/>
    </source>
</evidence>
<dbReference type="Proteomes" id="UP001528912">
    <property type="component" value="Unassembled WGS sequence"/>
</dbReference>
<sequence length="160" mass="17230">MSPTSDAAPTTTPADRLVQEALSKSGLLWIRTEERTWPVWHASVEGTAYVVSGPGEQPLPELPERVWLVLRSKDSRARLLTVPAAVRRIGADDAEWAAATAALRSSRLNSSVPQDRLVDHWAEHARVLALEPDVAQTEIGAAGEEESGAAPPLPTDAVTR</sequence>
<accession>A0ABT6C7U8</accession>
<feature type="region of interest" description="Disordered" evidence="1">
    <location>
        <begin position="136"/>
        <end position="160"/>
    </location>
</feature>
<protein>
    <submittedName>
        <fullName evidence="2">Uncharacterized protein</fullName>
    </submittedName>
</protein>
<name>A0ABT6C7U8_9MICO</name>
<proteinExistence type="predicted"/>
<reference evidence="2 3" key="1">
    <citation type="submission" date="2023-03" db="EMBL/GenBank/DDBJ databases">
        <title>YIM 133296 draft genome.</title>
        <authorList>
            <person name="Xiong L."/>
        </authorList>
    </citation>
    <scope>NUCLEOTIDE SEQUENCE [LARGE SCALE GENOMIC DNA]</scope>
    <source>
        <strain evidence="2 3">YIM 133296</strain>
    </source>
</reference>
<organism evidence="2 3">
    <name type="scientific">Luteipulveratus flavus</name>
    <dbReference type="NCBI Taxonomy" id="3031728"/>
    <lineage>
        <taxon>Bacteria</taxon>
        <taxon>Bacillati</taxon>
        <taxon>Actinomycetota</taxon>
        <taxon>Actinomycetes</taxon>
        <taxon>Micrococcales</taxon>
        <taxon>Dermacoccaceae</taxon>
        <taxon>Luteipulveratus</taxon>
    </lineage>
</organism>
<evidence type="ECO:0000256" key="1">
    <source>
        <dbReference type="SAM" id="MobiDB-lite"/>
    </source>
</evidence>
<keyword evidence="3" id="KW-1185">Reference proteome</keyword>
<dbReference type="RefSeq" id="WP_277192371.1">
    <property type="nucleotide sequence ID" value="NZ_JAROAV010000031.1"/>
</dbReference>
<gene>
    <name evidence="2" type="ORF">P4R38_12195</name>
</gene>